<evidence type="ECO:0000256" key="3">
    <source>
        <dbReference type="ARBA" id="ARBA00022989"/>
    </source>
</evidence>
<comment type="subcellular location">
    <subcellularLocation>
        <location evidence="1">Membrane</location>
        <topology evidence="1">Single-pass membrane protein</topology>
    </subcellularLocation>
</comment>
<evidence type="ECO:0000256" key="2">
    <source>
        <dbReference type="ARBA" id="ARBA00022692"/>
    </source>
</evidence>
<keyword evidence="8" id="KW-1185">Reference proteome</keyword>
<name>A0ABW9XAS0_9SPHN</name>
<dbReference type="Gene3D" id="3.10.450.230">
    <property type="entry name" value="VirB8 protein"/>
    <property type="match status" value="1"/>
</dbReference>
<dbReference type="InterPro" id="IPR032710">
    <property type="entry name" value="NTF2-like_dom_sf"/>
</dbReference>
<keyword evidence="2 5" id="KW-0812">Transmembrane</keyword>
<reference evidence="8" key="1">
    <citation type="submission" date="2020-01" db="EMBL/GenBank/DDBJ databases">
        <title>Sphingomonas sp. strain CSW-10.</title>
        <authorList>
            <person name="Chen W.-M."/>
        </authorList>
    </citation>
    <scope>NUCLEOTIDE SEQUENCE [LARGE SCALE GENOMIC DNA]</scope>
    <source>
        <strain evidence="8">FSY-8</strain>
    </source>
</reference>
<keyword evidence="3 5" id="KW-1133">Transmembrane helix</keyword>
<evidence type="ECO:0000313" key="8">
    <source>
        <dbReference type="Proteomes" id="UP000753724"/>
    </source>
</evidence>
<dbReference type="Proteomes" id="UP000753724">
    <property type="component" value="Unassembled WGS sequence"/>
</dbReference>
<feature type="transmembrane region" description="Helical" evidence="5">
    <location>
        <begin position="34"/>
        <end position="56"/>
    </location>
</feature>
<comment type="caution">
    <text evidence="7">The sequence shown here is derived from an EMBL/GenBank/DDBJ whole genome shotgun (WGS) entry which is preliminary data.</text>
</comment>
<keyword evidence="4 5" id="KW-0472">Membrane</keyword>
<organism evidence="7 8">
    <name type="scientific">Novosphingobium ovatum</name>
    <dbReference type="NCBI Taxonomy" id="1908523"/>
    <lineage>
        <taxon>Bacteria</taxon>
        <taxon>Pseudomonadati</taxon>
        <taxon>Pseudomonadota</taxon>
        <taxon>Alphaproteobacteria</taxon>
        <taxon>Sphingomonadales</taxon>
        <taxon>Sphingomonadaceae</taxon>
        <taxon>Novosphingobium</taxon>
    </lineage>
</organism>
<dbReference type="EMBL" id="JAAAPO010000001">
    <property type="protein sequence ID" value="NBC35633.1"/>
    <property type="molecule type" value="Genomic_DNA"/>
</dbReference>
<feature type="domain" description="Bacterial virulence protein VirB8" evidence="6">
    <location>
        <begin position="18"/>
        <end position="224"/>
    </location>
</feature>
<sequence>MSGAEAAISRESYYPMAQGWADNAEVARRRHTRLAWTIAALACGVAGLEAMALIALTPLKTTVPYTLLVDRSTGHVQALQGDRAPQIGIDAALTQSLLAQYVVAREGFDPLALNDRYQQVARWSEGAVRADYLAAMARDNPQSPLNAYPRGTLVAVQVASISPLSANTALVRFARERRDPTGAVARDHWVAVVGWRYSGAPMAMEARLANPLGFAVTSYRRDPEAVPMTPVAASSPAPVVAAPVVAPGPAAPAALMPPPERPAEPARGVVGRMRGHVR</sequence>
<evidence type="ECO:0000256" key="5">
    <source>
        <dbReference type="SAM" id="Phobius"/>
    </source>
</evidence>
<dbReference type="RefSeq" id="WP_161716884.1">
    <property type="nucleotide sequence ID" value="NZ_JAAAPO010000001.1"/>
</dbReference>
<evidence type="ECO:0000256" key="1">
    <source>
        <dbReference type="ARBA" id="ARBA00004167"/>
    </source>
</evidence>
<dbReference type="Pfam" id="PF04335">
    <property type="entry name" value="VirB8"/>
    <property type="match status" value="1"/>
</dbReference>
<evidence type="ECO:0000313" key="7">
    <source>
        <dbReference type="EMBL" id="NBC35633.1"/>
    </source>
</evidence>
<evidence type="ECO:0000256" key="4">
    <source>
        <dbReference type="ARBA" id="ARBA00023136"/>
    </source>
</evidence>
<evidence type="ECO:0000259" key="6">
    <source>
        <dbReference type="Pfam" id="PF04335"/>
    </source>
</evidence>
<dbReference type="CDD" id="cd16424">
    <property type="entry name" value="VirB8"/>
    <property type="match status" value="1"/>
</dbReference>
<accession>A0ABW9XAS0</accession>
<proteinExistence type="predicted"/>
<protein>
    <recommendedName>
        <fullName evidence="6">Bacterial virulence protein VirB8 domain-containing protein</fullName>
    </recommendedName>
</protein>
<dbReference type="InterPro" id="IPR007430">
    <property type="entry name" value="VirB8"/>
</dbReference>
<gene>
    <name evidence="7" type="ORF">GTZ99_03580</name>
</gene>
<dbReference type="SUPFAM" id="SSF54427">
    <property type="entry name" value="NTF2-like"/>
    <property type="match status" value="1"/>
</dbReference>